<feature type="signal peptide" evidence="1">
    <location>
        <begin position="1"/>
        <end position="24"/>
    </location>
</feature>
<keyword evidence="1" id="KW-0732">Signal</keyword>
<name>A0ABX0QBC5_9BACT</name>
<dbReference type="CDD" id="cd02233">
    <property type="entry name" value="cupin_HNL-like"/>
    <property type="match status" value="1"/>
</dbReference>
<protein>
    <submittedName>
        <fullName evidence="3">Cupin domain-containing protein</fullName>
    </submittedName>
</protein>
<evidence type="ECO:0000313" key="3">
    <source>
        <dbReference type="EMBL" id="NID09639.1"/>
    </source>
</evidence>
<dbReference type="SUPFAM" id="SSF51182">
    <property type="entry name" value="RmlC-like cupins"/>
    <property type="match status" value="1"/>
</dbReference>
<comment type="caution">
    <text evidence="3">The sequence shown here is derived from an EMBL/GenBank/DDBJ whole genome shotgun (WGS) entry which is preliminary data.</text>
</comment>
<organism evidence="3 4">
    <name type="scientific">Fibrivirga algicola</name>
    <dbReference type="NCBI Taxonomy" id="2950420"/>
    <lineage>
        <taxon>Bacteria</taxon>
        <taxon>Pseudomonadati</taxon>
        <taxon>Bacteroidota</taxon>
        <taxon>Cytophagia</taxon>
        <taxon>Cytophagales</taxon>
        <taxon>Spirosomataceae</taxon>
        <taxon>Fibrivirga</taxon>
    </lineage>
</organism>
<keyword evidence="4" id="KW-1185">Reference proteome</keyword>
<evidence type="ECO:0000313" key="4">
    <source>
        <dbReference type="Proteomes" id="UP000606008"/>
    </source>
</evidence>
<feature type="chain" id="PRO_5045106543" evidence="1">
    <location>
        <begin position="25"/>
        <end position="154"/>
    </location>
</feature>
<dbReference type="InterPro" id="IPR047263">
    <property type="entry name" value="HNL-like_cupin"/>
</dbReference>
<dbReference type="PANTHER" id="PTHR43698:SF1">
    <property type="entry name" value="BLL4564 PROTEIN"/>
    <property type="match status" value="1"/>
</dbReference>
<dbReference type="EMBL" id="WAEL01000002">
    <property type="protein sequence ID" value="NID09639.1"/>
    <property type="molecule type" value="Genomic_DNA"/>
</dbReference>
<sequence>MKTMRINKLILGLAVAALSSQALAQNAPIFPKGPLATTKTHVGDVWLSEVSGPDSTFAFSIAQAIFAPGARLDWHSHPGGQVLMVTDGVGYYQERGKPKQTVRKGEVIKCPPGVEHWHGATPTSGFGYLATSPTQKGKTIWFKRVTDEEYGPTK</sequence>
<dbReference type="InterPro" id="IPR013096">
    <property type="entry name" value="Cupin_2"/>
</dbReference>
<gene>
    <name evidence="3" type="ORF">F7231_05610</name>
</gene>
<reference evidence="4" key="1">
    <citation type="submission" date="2019-09" db="EMBL/GenBank/DDBJ databases">
        <authorList>
            <person name="Jung D.-H."/>
        </authorList>
    </citation>
    <scope>NUCLEOTIDE SEQUENCE [LARGE SCALE GENOMIC DNA]</scope>
    <source>
        <strain evidence="4">JA-25</strain>
    </source>
</reference>
<evidence type="ECO:0000256" key="1">
    <source>
        <dbReference type="SAM" id="SignalP"/>
    </source>
</evidence>
<evidence type="ECO:0000259" key="2">
    <source>
        <dbReference type="Pfam" id="PF07883"/>
    </source>
</evidence>
<dbReference type="InterPro" id="IPR011051">
    <property type="entry name" value="RmlC_Cupin_sf"/>
</dbReference>
<dbReference type="Gene3D" id="2.60.120.10">
    <property type="entry name" value="Jelly Rolls"/>
    <property type="match status" value="1"/>
</dbReference>
<feature type="domain" description="Cupin type-2" evidence="2">
    <location>
        <begin position="65"/>
        <end position="121"/>
    </location>
</feature>
<accession>A0ABX0QBC5</accession>
<dbReference type="Pfam" id="PF07883">
    <property type="entry name" value="Cupin_2"/>
    <property type="match status" value="1"/>
</dbReference>
<dbReference type="PANTHER" id="PTHR43698">
    <property type="entry name" value="RIBD C-TERMINAL DOMAIN CONTAINING PROTEIN"/>
    <property type="match status" value="1"/>
</dbReference>
<dbReference type="Proteomes" id="UP000606008">
    <property type="component" value="Unassembled WGS sequence"/>
</dbReference>
<reference evidence="4" key="2">
    <citation type="submission" date="2023-07" db="EMBL/GenBank/DDBJ databases">
        <authorList>
            <person name="Jung D.-H."/>
        </authorList>
    </citation>
    <scope>NUCLEOTIDE SEQUENCE [LARGE SCALE GENOMIC DNA]</scope>
    <source>
        <strain evidence="4">JA-25</strain>
    </source>
</reference>
<dbReference type="InterPro" id="IPR014710">
    <property type="entry name" value="RmlC-like_jellyroll"/>
</dbReference>
<proteinExistence type="predicted"/>